<dbReference type="Pfam" id="PF02602">
    <property type="entry name" value="HEM4"/>
    <property type="match status" value="1"/>
</dbReference>
<evidence type="ECO:0000313" key="2">
    <source>
        <dbReference type="EMBL" id="MCF2514924.1"/>
    </source>
</evidence>
<keyword evidence="3" id="KW-1185">Reference proteome</keyword>
<comment type="caution">
    <text evidence="2">The sequence shown here is derived from an EMBL/GenBank/DDBJ whole genome shotgun (WGS) entry which is preliminary data.</text>
</comment>
<dbReference type="RefSeq" id="WP_235067427.1">
    <property type="nucleotide sequence ID" value="NZ_JAKFGM010000002.1"/>
</dbReference>
<dbReference type="InterPro" id="IPR036108">
    <property type="entry name" value="4pyrrol_syn_uPrphyn_synt_sf"/>
</dbReference>
<keyword evidence="2" id="KW-0456">Lyase</keyword>
<name>A0A9X1QP61_9SPHN</name>
<gene>
    <name evidence="2" type="ORF">LVY65_07575</name>
</gene>
<sequence length="220" mass="23099">MRTLLLLRPEPGLSASVERAKAMELDVVPCPLFRVEPVDWIAPNPAGYDGLLLTSTNAVRYGGTGLEALRHLPIHAVGAATAAAARGAGFHVRSIGSGDLTDLLAGLPTSLRLLWLAGEDRREVQSREGIAIRIVYRSIPIQAPALPSLEGMVVAVHSPRAGSRLAELAGRRARTAIAAISAAAAEACGTGWERIEIAVQPDDSAVLALAAMLCHTMPPQ</sequence>
<organism evidence="2 3">
    <name type="scientific">Sphingomonas cremea</name>
    <dbReference type="NCBI Taxonomy" id="2904799"/>
    <lineage>
        <taxon>Bacteria</taxon>
        <taxon>Pseudomonadati</taxon>
        <taxon>Pseudomonadota</taxon>
        <taxon>Alphaproteobacteria</taxon>
        <taxon>Sphingomonadales</taxon>
        <taxon>Sphingomonadaceae</taxon>
        <taxon>Sphingomonas</taxon>
    </lineage>
</organism>
<dbReference type="InterPro" id="IPR003754">
    <property type="entry name" value="4pyrrol_synth_uPrphyn_synth"/>
</dbReference>
<proteinExistence type="predicted"/>
<protein>
    <submittedName>
        <fullName evidence="2">Uroporphyrinogen-III synthase</fullName>
        <ecNumber evidence="2">4.2.1.75</ecNumber>
    </submittedName>
</protein>
<dbReference type="Gene3D" id="3.40.50.10090">
    <property type="match status" value="1"/>
</dbReference>
<dbReference type="EMBL" id="JAKFGM010000002">
    <property type="protein sequence ID" value="MCF2514924.1"/>
    <property type="molecule type" value="Genomic_DNA"/>
</dbReference>
<dbReference type="GO" id="GO:0033014">
    <property type="term" value="P:tetrapyrrole biosynthetic process"/>
    <property type="evidence" value="ECO:0007669"/>
    <property type="project" value="InterPro"/>
</dbReference>
<accession>A0A9X1QP61</accession>
<dbReference type="EC" id="4.2.1.75" evidence="2"/>
<reference evidence="2" key="1">
    <citation type="submission" date="2022-01" db="EMBL/GenBank/DDBJ databases">
        <authorList>
            <person name="Jo J.-H."/>
            <person name="Im W.-T."/>
        </authorList>
    </citation>
    <scope>NUCLEOTIDE SEQUENCE</scope>
    <source>
        <strain evidence="2">G124</strain>
    </source>
</reference>
<feature type="domain" description="Tetrapyrrole biosynthesis uroporphyrinogen III synthase" evidence="1">
    <location>
        <begin position="17"/>
        <end position="206"/>
    </location>
</feature>
<evidence type="ECO:0000313" key="3">
    <source>
        <dbReference type="Proteomes" id="UP001139410"/>
    </source>
</evidence>
<dbReference type="GO" id="GO:0004852">
    <property type="term" value="F:uroporphyrinogen-III synthase activity"/>
    <property type="evidence" value="ECO:0007669"/>
    <property type="project" value="UniProtKB-EC"/>
</dbReference>
<dbReference type="SUPFAM" id="SSF69618">
    <property type="entry name" value="HemD-like"/>
    <property type="match status" value="1"/>
</dbReference>
<evidence type="ECO:0000259" key="1">
    <source>
        <dbReference type="Pfam" id="PF02602"/>
    </source>
</evidence>
<dbReference type="AlphaFoldDB" id="A0A9X1QP61"/>
<dbReference type="Proteomes" id="UP001139410">
    <property type="component" value="Unassembled WGS sequence"/>
</dbReference>